<evidence type="ECO:0000313" key="6">
    <source>
        <dbReference type="Proteomes" id="UP000243006"/>
    </source>
</evidence>
<dbReference type="SUPFAM" id="SSF54518">
    <property type="entry name" value="Tubby C-terminal domain-like"/>
    <property type="match status" value="1"/>
</dbReference>
<dbReference type="Proteomes" id="UP000243006">
    <property type="component" value="Unassembled WGS sequence"/>
</dbReference>
<name>A0A1Y3EUQ6_9BILA</name>
<dbReference type="PANTHER" id="PTHR16517">
    <property type="entry name" value="TUBBY-RELATED"/>
    <property type="match status" value="1"/>
</dbReference>
<evidence type="ECO:0000256" key="2">
    <source>
        <dbReference type="SAM" id="MobiDB-lite"/>
    </source>
</evidence>
<dbReference type="Pfam" id="PF01167">
    <property type="entry name" value="Tub"/>
    <property type="match status" value="1"/>
</dbReference>
<evidence type="ECO:0000259" key="4">
    <source>
        <dbReference type="Pfam" id="PF01167"/>
    </source>
</evidence>
<protein>
    <submittedName>
        <fullName evidence="5">Tub family protein</fullName>
    </submittedName>
</protein>
<accession>A0A1Y3EUQ6</accession>
<dbReference type="EMBL" id="LVZM01004128">
    <property type="protein sequence ID" value="OUC47576.1"/>
    <property type="molecule type" value="Genomic_DNA"/>
</dbReference>
<dbReference type="AlphaFoldDB" id="A0A1Y3EUQ6"/>
<feature type="compositionally biased region" description="Basic and acidic residues" evidence="2">
    <location>
        <begin position="10"/>
        <end position="20"/>
    </location>
</feature>
<feature type="domain" description="Tubby C-terminal" evidence="4">
    <location>
        <begin position="160"/>
        <end position="304"/>
    </location>
</feature>
<dbReference type="InterPro" id="IPR000007">
    <property type="entry name" value="Tubby_C"/>
</dbReference>
<sequence>MDGESGSLFEKQRRALSEKQRMKREKSTGMVVRTDVVREEAAHLLTGTMKAVQATQDGSHMFNCYANPIVISDEEADEPAFCHRTSEQDGGTRQQQQYSDVSAALNVSEIVENLEEFVLRPAAKGTTFKCRITRDKHGLDRNFYPTYFLHLEKEDGKRVNPTDLSRYCASFVGKLRSNVLGTQFTLYDNGENPQKSTVIDVGVRRELAAIIYDPNVLGLKGPRKMTVILPVIRDFPTIKRVDLKPITERDSMIERWKSDRCDDLIELTNKSPIWNEDAQSYILNFHGRGTQASVKNFQIIHANNRKLHNMLNERNFIVVFISCLLQLIIVVLILSTFGIALSSFDGKLACE</sequence>
<dbReference type="PRINTS" id="PR01573">
    <property type="entry name" value="SUPERTUBBY"/>
</dbReference>
<reference evidence="5 6" key="1">
    <citation type="submission" date="2015-04" db="EMBL/GenBank/DDBJ databases">
        <title>Draft genome of the roundworm Trichinella nativa.</title>
        <authorList>
            <person name="Mitreva M."/>
        </authorList>
    </citation>
    <scope>NUCLEOTIDE SEQUENCE [LARGE SCALE GENOMIC DNA]</scope>
    <source>
        <strain evidence="5 6">ISS45</strain>
    </source>
</reference>
<feature type="transmembrane region" description="Helical" evidence="3">
    <location>
        <begin position="316"/>
        <end position="341"/>
    </location>
</feature>
<comment type="caution">
    <text evidence="5">The sequence shown here is derived from an EMBL/GenBank/DDBJ whole genome shotgun (WGS) entry which is preliminary data.</text>
</comment>
<evidence type="ECO:0000256" key="3">
    <source>
        <dbReference type="SAM" id="Phobius"/>
    </source>
</evidence>
<gene>
    <name evidence="5" type="ORF">D917_06839</name>
</gene>
<keyword evidence="3" id="KW-1133">Transmembrane helix</keyword>
<dbReference type="InterPro" id="IPR025659">
    <property type="entry name" value="Tubby-like_C"/>
</dbReference>
<feature type="region of interest" description="Disordered" evidence="2">
    <location>
        <begin position="1"/>
        <end position="29"/>
    </location>
</feature>
<proteinExistence type="inferred from homology"/>
<evidence type="ECO:0000313" key="5">
    <source>
        <dbReference type="EMBL" id="OUC47576.1"/>
    </source>
</evidence>
<dbReference type="GO" id="GO:0061512">
    <property type="term" value="P:protein localization to cilium"/>
    <property type="evidence" value="ECO:0007669"/>
    <property type="project" value="TreeGrafter"/>
</dbReference>
<keyword evidence="3" id="KW-0472">Membrane</keyword>
<keyword evidence="3" id="KW-0812">Transmembrane</keyword>
<evidence type="ECO:0000256" key="1">
    <source>
        <dbReference type="ARBA" id="ARBA00007129"/>
    </source>
</evidence>
<dbReference type="PANTHER" id="PTHR16517:SF7">
    <property type="entry name" value="PROTEIN KING TUBBY"/>
    <property type="match status" value="1"/>
</dbReference>
<comment type="similarity">
    <text evidence="1">Belongs to the TUB family.</text>
</comment>
<dbReference type="Gene3D" id="3.20.90.10">
    <property type="entry name" value="Tubby Protein, Chain A"/>
    <property type="match status" value="1"/>
</dbReference>
<organism evidence="5 6">
    <name type="scientific">Trichinella nativa</name>
    <dbReference type="NCBI Taxonomy" id="6335"/>
    <lineage>
        <taxon>Eukaryota</taxon>
        <taxon>Metazoa</taxon>
        <taxon>Ecdysozoa</taxon>
        <taxon>Nematoda</taxon>
        <taxon>Enoplea</taxon>
        <taxon>Dorylaimia</taxon>
        <taxon>Trichinellida</taxon>
        <taxon>Trichinellidae</taxon>
        <taxon>Trichinella</taxon>
    </lineage>
</organism>
<dbReference type="GO" id="GO:0005929">
    <property type="term" value="C:cilium"/>
    <property type="evidence" value="ECO:0007669"/>
    <property type="project" value="TreeGrafter"/>
</dbReference>